<reference evidence="1 2" key="1">
    <citation type="submission" date="2019-03" db="EMBL/GenBank/DDBJ databases">
        <authorList>
            <person name="Nijsse B."/>
        </authorList>
    </citation>
    <scope>NUCLEOTIDE SEQUENCE [LARGE SCALE GENOMIC DNA]</scope>
    <source>
        <strain evidence="1">Desulfoluna butyratoxydans MSL71</strain>
    </source>
</reference>
<dbReference type="EMBL" id="CAADHO010000010">
    <property type="protein sequence ID" value="VFQ46709.1"/>
    <property type="molecule type" value="Genomic_DNA"/>
</dbReference>
<dbReference type="AlphaFoldDB" id="A0A4U8YTL1"/>
<dbReference type="Proteomes" id="UP000507962">
    <property type="component" value="Unassembled WGS sequence"/>
</dbReference>
<sequence>MNETEPGDIIRALLDKGVNIPAPMSIEISPEVRIDRISGDGVTLHRGCRISGEETFIGPGVVLGEEAPMTVDSCQLAKGVRLKGGFAQKTVFLEKAEVGSGAHLREGTILEEEASCAHTVGLKQTILLPFVTLGSLINFCDVLMAGGTSRRDHSEVGSSYIHFNFTPNQDKATASLLGNVPEGVMLDKRPIFLGGQGGLVGPCHLAFGTVVAAGTLMRKDEETEGRLHFGGAMRAGSVAAPEGIYQNVTRIVKHNIRYMGNLVALAAWTRQVRSAFVGRTYPKAVHQGHLANLDRALNERMKRFRAFAEKLPASLAMGMEKGTVPADSSLAAQKKEVTSQLEAFQEALQAFAAPGAHPKVPGSFEEVVGQMAAGAGYIETIHGLDDRERALGRDWLFDIVRRTEALGAEHFSLTYA</sequence>
<protein>
    <submittedName>
        <fullName evidence="1">Trimeric lpxa-like</fullName>
    </submittedName>
</protein>
<keyword evidence="2" id="KW-1185">Reference proteome</keyword>
<evidence type="ECO:0000313" key="1">
    <source>
        <dbReference type="EMBL" id="VFQ46709.1"/>
    </source>
</evidence>
<organism evidence="1 2">
    <name type="scientific">Desulfoluna butyratoxydans</name>
    <dbReference type="NCBI Taxonomy" id="231438"/>
    <lineage>
        <taxon>Bacteria</taxon>
        <taxon>Pseudomonadati</taxon>
        <taxon>Thermodesulfobacteriota</taxon>
        <taxon>Desulfobacteria</taxon>
        <taxon>Desulfobacterales</taxon>
        <taxon>Desulfolunaceae</taxon>
        <taxon>Desulfoluna</taxon>
    </lineage>
</organism>
<dbReference type="RefSeq" id="WP_180144971.1">
    <property type="nucleotide sequence ID" value="NZ_CAADHO010000010.1"/>
</dbReference>
<dbReference type="InterPro" id="IPR011004">
    <property type="entry name" value="Trimer_LpxA-like_sf"/>
</dbReference>
<proteinExistence type="predicted"/>
<accession>A0A4U8YTL1</accession>
<dbReference type="SUPFAM" id="SSF51161">
    <property type="entry name" value="Trimeric LpxA-like enzymes"/>
    <property type="match status" value="1"/>
</dbReference>
<gene>
    <name evidence="1" type="ORF">MSL71_43790</name>
</gene>
<dbReference type="Gene3D" id="2.160.10.10">
    <property type="entry name" value="Hexapeptide repeat proteins"/>
    <property type="match status" value="1"/>
</dbReference>
<evidence type="ECO:0000313" key="2">
    <source>
        <dbReference type="Proteomes" id="UP000507962"/>
    </source>
</evidence>
<name>A0A4U8YTL1_9BACT</name>